<evidence type="ECO:0008006" key="4">
    <source>
        <dbReference type="Google" id="ProtNLM"/>
    </source>
</evidence>
<keyword evidence="2" id="KW-0614">Plasmid</keyword>
<dbReference type="EMBL" id="NOWT01000018">
    <property type="protein sequence ID" value="OYD82935.1"/>
    <property type="molecule type" value="Genomic_DNA"/>
</dbReference>
<protein>
    <recommendedName>
        <fullName evidence="4">DUF2934 domain-containing protein</fullName>
    </recommendedName>
</protein>
<organism evidence="2 3">
    <name type="scientific">Azospirillum brasilense</name>
    <dbReference type="NCBI Taxonomy" id="192"/>
    <lineage>
        <taxon>Bacteria</taxon>
        <taxon>Pseudomonadati</taxon>
        <taxon>Pseudomonadota</taxon>
        <taxon>Alphaproteobacteria</taxon>
        <taxon>Rhodospirillales</taxon>
        <taxon>Azospirillaceae</taxon>
        <taxon>Azospirillum</taxon>
    </lineage>
</organism>
<gene>
    <name evidence="2" type="ORF">CHT98_18605</name>
</gene>
<geneLocation type="plasmid" evidence="2">
    <name>unnamed</name>
</geneLocation>
<dbReference type="Proteomes" id="UP000215367">
    <property type="component" value="Unassembled WGS sequence"/>
</dbReference>
<proteinExistence type="predicted"/>
<dbReference type="InterPro" id="IPR021327">
    <property type="entry name" value="DUF2934"/>
</dbReference>
<feature type="compositionally biased region" description="Low complexity" evidence="1">
    <location>
        <begin position="116"/>
        <end position="126"/>
    </location>
</feature>
<comment type="caution">
    <text evidence="2">The sequence shown here is derived from an EMBL/GenBank/DDBJ whole genome shotgun (WGS) entry which is preliminary data.</text>
</comment>
<sequence length="135" mass="15007">MQSSREDHIRHRAHEIWEREGRPEGRHEVHWVQACAEIGTKRANRTKPAAGPVAKPGHDEKVDALPAAKKPKSKRLLVPARAPKGKPVREASMTVVTSKERSKAVWTPADIKPEKATSSTKAWKAAEQTASEKQQ</sequence>
<feature type="region of interest" description="Disordered" evidence="1">
    <location>
        <begin position="40"/>
        <end position="135"/>
    </location>
</feature>
<dbReference type="Pfam" id="PF11154">
    <property type="entry name" value="DUF2934"/>
    <property type="match status" value="1"/>
</dbReference>
<evidence type="ECO:0000313" key="3">
    <source>
        <dbReference type="Proteomes" id="UP000215367"/>
    </source>
</evidence>
<dbReference type="RefSeq" id="WP_094305022.1">
    <property type="nucleotide sequence ID" value="NZ_NOWT01000018.1"/>
</dbReference>
<evidence type="ECO:0000313" key="2">
    <source>
        <dbReference type="EMBL" id="OYD82935.1"/>
    </source>
</evidence>
<accession>A0A235HCH0</accession>
<dbReference type="AlphaFoldDB" id="A0A235HCH0"/>
<evidence type="ECO:0000256" key="1">
    <source>
        <dbReference type="SAM" id="MobiDB-lite"/>
    </source>
</evidence>
<reference evidence="2 3" key="1">
    <citation type="submission" date="2017-07" db="EMBL/GenBank/DDBJ databases">
        <title>Whole genome sequence of Azospirillum brasilense 2A1, a potential biofertilizer strain.</title>
        <authorList>
            <person name="Fontana C.A."/>
            <person name="Toffoli L.M."/>
            <person name="Salazar S.M."/>
            <person name="Puglisi E."/>
            <person name="Pedraza R."/>
            <person name="Bassi D."/>
            <person name="Cocconcelli P.S."/>
        </authorList>
    </citation>
    <scope>NUCLEOTIDE SEQUENCE [LARGE SCALE GENOMIC DNA]</scope>
    <source>
        <strain evidence="2 3">2A1</strain>
        <plasmid evidence="2">unnamed</plasmid>
    </source>
</reference>
<name>A0A235HCH0_AZOBR</name>